<evidence type="ECO:0000313" key="2">
    <source>
        <dbReference type="EMBL" id="MDR9900519.1"/>
    </source>
</evidence>
<dbReference type="Gene3D" id="3.30.420.10">
    <property type="entry name" value="Ribonuclease H-like superfamily/Ribonuclease H"/>
    <property type="match status" value="1"/>
</dbReference>
<dbReference type="InterPro" id="IPR012337">
    <property type="entry name" value="RNaseH-like_sf"/>
</dbReference>
<protein>
    <submittedName>
        <fullName evidence="2">DDE-type integrase/transposase/recombinase</fullName>
    </submittedName>
</protein>
<comment type="caution">
    <text evidence="2">The sequence shown here is derived from an EMBL/GenBank/DDBJ whole genome shotgun (WGS) entry which is preliminary data.</text>
</comment>
<dbReference type="AlphaFoldDB" id="A0AAP5IGV2"/>
<dbReference type="Proteomes" id="UP000667802">
    <property type="component" value="Unassembled WGS sequence"/>
</dbReference>
<evidence type="ECO:0000259" key="1">
    <source>
        <dbReference type="PROSITE" id="PS50994"/>
    </source>
</evidence>
<dbReference type="GO" id="GO:0003676">
    <property type="term" value="F:nucleic acid binding"/>
    <property type="evidence" value="ECO:0007669"/>
    <property type="project" value="InterPro"/>
</dbReference>
<accession>A0AAP5IGV2</accession>
<gene>
    <name evidence="2" type="ORF">G7B40_039140</name>
</gene>
<dbReference type="Pfam" id="PF08722">
    <property type="entry name" value="Tn7_TnsA-like_N"/>
    <property type="match status" value="1"/>
</dbReference>
<evidence type="ECO:0000313" key="3">
    <source>
        <dbReference type="Proteomes" id="UP000667802"/>
    </source>
</evidence>
<feature type="domain" description="Integrase catalytic" evidence="1">
    <location>
        <begin position="508"/>
        <end position="706"/>
    </location>
</feature>
<reference evidence="3" key="1">
    <citation type="journal article" date="2021" name="Science">
        <title>Hunting the eagle killer: A cyanobacterial neurotoxin causes vacuolar myelinopathy.</title>
        <authorList>
            <person name="Breinlinger S."/>
            <person name="Phillips T.J."/>
            <person name="Haram B.N."/>
            <person name="Mares J."/>
            <person name="Martinez Yerena J.A."/>
            <person name="Hrouzek P."/>
            <person name="Sobotka R."/>
            <person name="Henderson W.M."/>
            <person name="Schmieder P."/>
            <person name="Williams S.M."/>
            <person name="Lauderdale J.D."/>
            <person name="Wilde H.D."/>
            <person name="Gerrin W."/>
            <person name="Kust A."/>
            <person name="Washington J.W."/>
            <person name="Wagner C."/>
            <person name="Geier B."/>
            <person name="Liebeke M."/>
            <person name="Enke H."/>
            <person name="Niedermeyer T.H.J."/>
            <person name="Wilde S.B."/>
        </authorList>
    </citation>
    <scope>NUCLEOTIDE SEQUENCE [LARGE SCALE GENOMIC DNA]</scope>
    <source>
        <strain evidence="3">Thurmond2011</strain>
    </source>
</reference>
<keyword evidence="3" id="KW-1185">Reference proteome</keyword>
<name>A0AAP5IGV2_9CYAN</name>
<sequence>MLTDYEFKKWCSDQNLPKLSISTLTDIRSSEPARRVGGGRKNVSGFYPSKKNKKTIQFESHKVELPFIYELEHDEEVLEYYDQPPAFKINYQSKSGRNLGFFYTPDFFVIRTSSAGWVECKTEKELQKLLVKQPHRYSFLRDGCWLSPPASEYAAQFGFEFQIFSDAKINWILYRNLTFLEDYYRAIDEAKNIWGRSDELIENIVRSQPGITLNQLLDNKLGISADSIYFLIASEQIYIDLGAYLLVEPEQCQVFCNREYASSHKLIFLSLRSADTISPPVINLVPLEQINWDGQIYTLIKVGHTQITLLSEVGEFIDLPLTELENKIRLGKITANRQVHTGSNPDQLNSILRGASQKDLEDANRRYRSIEPILLGQTIENTSVPERTLRDWLAKYKQAQQQYGYGYIGLLNHSNKKGNRNRKLPQKTLELINEFITQSYETHKQKRKYEVYGAFCNACVNAGIPDDQIPSYKTFISEIKQRSGWQQTCSREGHRAAYPQQSFYWELELTTPKHGDRSLEVCHIDHTKLDIELRCSHTDQVLGRPWATFLVDAYSRRILAVYLTFDPPSYRSCMMVLRICVMRYSRLPQIIVTDNGKEFHSTYFESLLALFECTLKHRPPAASRFSGVCERLFGTANTQFVYNLAGNTQITKKVRLMTKTVNPKNLAVWTLGLLYLYVCEWAYSEYDTTEHPALGMSPNTAFNQGIAKYGLRTHRLIPWDENLRILTLPTTQSGKVKIHPVQGIQIRGIYYWNSAFRDPSIHKTYVAVRYDPFDVGIAYTYVHGQWVECISEYYAAFKGRSEKEIWLATTELQKRKTNHHQEFKVRAKKLAEFLSTAEAEEVLLAQRLRDNQGKEVFKVIDCERNKVQSNGSLNLTETVAIEKSENNNLESDQVESVAQIPTQLKIFGSY</sequence>
<organism evidence="2 3">
    <name type="scientific">Aetokthonos hydrillicola Thurmond2011</name>
    <dbReference type="NCBI Taxonomy" id="2712845"/>
    <lineage>
        <taxon>Bacteria</taxon>
        <taxon>Bacillati</taxon>
        <taxon>Cyanobacteriota</taxon>
        <taxon>Cyanophyceae</taxon>
        <taxon>Nostocales</taxon>
        <taxon>Hapalosiphonaceae</taxon>
        <taxon>Aetokthonos</taxon>
    </lineage>
</organism>
<dbReference type="InterPro" id="IPR001584">
    <property type="entry name" value="Integrase_cat-core"/>
</dbReference>
<dbReference type="InterPro" id="IPR014833">
    <property type="entry name" value="TnsA_N"/>
</dbReference>
<dbReference type="SUPFAM" id="SSF53098">
    <property type="entry name" value="Ribonuclease H-like"/>
    <property type="match status" value="1"/>
</dbReference>
<dbReference type="InterPro" id="IPR036397">
    <property type="entry name" value="RNaseH_sf"/>
</dbReference>
<dbReference type="EMBL" id="JAALHA020000035">
    <property type="protein sequence ID" value="MDR9900519.1"/>
    <property type="molecule type" value="Genomic_DNA"/>
</dbReference>
<dbReference type="RefSeq" id="WP_208345103.1">
    <property type="nucleotide sequence ID" value="NZ_CAWQFN010000589.1"/>
</dbReference>
<proteinExistence type="predicted"/>
<dbReference type="GO" id="GO:0015074">
    <property type="term" value="P:DNA integration"/>
    <property type="evidence" value="ECO:0007669"/>
    <property type="project" value="InterPro"/>
</dbReference>
<dbReference type="PROSITE" id="PS50994">
    <property type="entry name" value="INTEGRASE"/>
    <property type="match status" value="1"/>
</dbReference>